<evidence type="ECO:0000256" key="1">
    <source>
        <dbReference type="SAM" id="MobiDB-lite"/>
    </source>
</evidence>
<gene>
    <name evidence="2" type="ORF">SKAU_G00414860</name>
</gene>
<comment type="caution">
    <text evidence="2">The sequence shown here is derived from an EMBL/GenBank/DDBJ whole genome shotgun (WGS) entry which is preliminary data.</text>
</comment>
<feature type="compositionally biased region" description="Polar residues" evidence="1">
    <location>
        <begin position="58"/>
        <end position="78"/>
    </location>
</feature>
<dbReference type="AlphaFoldDB" id="A0A9Q1I9I6"/>
<feature type="region of interest" description="Disordered" evidence="1">
    <location>
        <begin position="57"/>
        <end position="84"/>
    </location>
</feature>
<dbReference type="EMBL" id="JAINUF010000023">
    <property type="protein sequence ID" value="KAJ8333478.1"/>
    <property type="molecule type" value="Genomic_DNA"/>
</dbReference>
<dbReference type="Proteomes" id="UP001152622">
    <property type="component" value="Chromosome 23"/>
</dbReference>
<sequence>MDPARVRIALQQQGAMLGRHQSHLDTLIQHRQTLSSCVAELTVCPVNICTRHRPPTTAHANPSGFPTCTTLRATTASSGEVRRR</sequence>
<reference evidence="2" key="1">
    <citation type="journal article" date="2023" name="Science">
        <title>Genome structures resolve the early diversification of teleost fishes.</title>
        <authorList>
            <person name="Parey E."/>
            <person name="Louis A."/>
            <person name="Montfort J."/>
            <person name="Bouchez O."/>
            <person name="Roques C."/>
            <person name="Iampietro C."/>
            <person name="Lluch J."/>
            <person name="Castinel A."/>
            <person name="Donnadieu C."/>
            <person name="Desvignes T."/>
            <person name="Floi Bucao C."/>
            <person name="Jouanno E."/>
            <person name="Wen M."/>
            <person name="Mejri S."/>
            <person name="Dirks R."/>
            <person name="Jansen H."/>
            <person name="Henkel C."/>
            <person name="Chen W.J."/>
            <person name="Zahm M."/>
            <person name="Cabau C."/>
            <person name="Klopp C."/>
            <person name="Thompson A.W."/>
            <person name="Robinson-Rechavi M."/>
            <person name="Braasch I."/>
            <person name="Lecointre G."/>
            <person name="Bobe J."/>
            <person name="Postlethwait J.H."/>
            <person name="Berthelot C."/>
            <person name="Roest Crollius H."/>
            <person name="Guiguen Y."/>
        </authorList>
    </citation>
    <scope>NUCLEOTIDE SEQUENCE</scope>
    <source>
        <strain evidence="2">WJC10195</strain>
    </source>
</reference>
<name>A0A9Q1I9I6_SYNKA</name>
<protein>
    <submittedName>
        <fullName evidence="2">Uncharacterized protein</fullName>
    </submittedName>
</protein>
<keyword evidence="3" id="KW-1185">Reference proteome</keyword>
<proteinExistence type="predicted"/>
<organism evidence="2 3">
    <name type="scientific">Synaphobranchus kaupii</name>
    <name type="common">Kaup's arrowtooth eel</name>
    <dbReference type="NCBI Taxonomy" id="118154"/>
    <lineage>
        <taxon>Eukaryota</taxon>
        <taxon>Metazoa</taxon>
        <taxon>Chordata</taxon>
        <taxon>Craniata</taxon>
        <taxon>Vertebrata</taxon>
        <taxon>Euteleostomi</taxon>
        <taxon>Actinopterygii</taxon>
        <taxon>Neopterygii</taxon>
        <taxon>Teleostei</taxon>
        <taxon>Anguilliformes</taxon>
        <taxon>Synaphobranchidae</taxon>
        <taxon>Synaphobranchus</taxon>
    </lineage>
</organism>
<evidence type="ECO:0000313" key="2">
    <source>
        <dbReference type="EMBL" id="KAJ8333478.1"/>
    </source>
</evidence>
<accession>A0A9Q1I9I6</accession>
<evidence type="ECO:0000313" key="3">
    <source>
        <dbReference type="Proteomes" id="UP001152622"/>
    </source>
</evidence>